<dbReference type="OrthoDB" id="1522784at2"/>
<evidence type="ECO:0000313" key="2">
    <source>
        <dbReference type="Proteomes" id="UP000244060"/>
    </source>
</evidence>
<dbReference type="Pfam" id="PF11899">
    <property type="entry name" value="DUF3419"/>
    <property type="match status" value="1"/>
</dbReference>
<dbReference type="InterPro" id="IPR021829">
    <property type="entry name" value="DUF3419"/>
</dbReference>
<accession>A0A2T5K5R3</accession>
<proteinExistence type="predicted"/>
<reference evidence="1 2" key="1">
    <citation type="submission" date="2018-04" db="EMBL/GenBank/DDBJ databases">
        <title>Genomic Encyclopedia of Type Strains, Phase III (KMG-III): the genomes of soil and plant-associated and newly described type strains.</title>
        <authorList>
            <person name="Whitman W."/>
        </authorList>
    </citation>
    <scope>NUCLEOTIDE SEQUENCE [LARGE SCALE GENOMIC DNA]</scope>
    <source>
        <strain evidence="1 2">KA25</strain>
    </source>
</reference>
<dbReference type="PANTHER" id="PTHR47473:SF1">
    <property type="entry name" value="METHYLTRANSFERASE DOMAIN-CONTAINING PROTEIN"/>
    <property type="match status" value="1"/>
</dbReference>
<organism evidence="1 2">
    <name type="scientific">Cereibacter azotoformans</name>
    <dbReference type="NCBI Taxonomy" id="43057"/>
    <lineage>
        <taxon>Bacteria</taxon>
        <taxon>Pseudomonadati</taxon>
        <taxon>Pseudomonadota</taxon>
        <taxon>Alphaproteobacteria</taxon>
        <taxon>Rhodobacterales</taxon>
        <taxon>Paracoccaceae</taxon>
        <taxon>Cereibacter</taxon>
    </lineage>
</organism>
<name>A0A2T5K5R3_9RHOB</name>
<keyword evidence="1" id="KW-0808">Transferase</keyword>
<protein>
    <submittedName>
        <fullName evidence="1">S-adenosylmethionine-diacylglycerol 3-amino-3-carboxypropyl transferase</fullName>
    </submittedName>
</protein>
<dbReference type="AlphaFoldDB" id="A0A2T5K5R3"/>
<dbReference type="RefSeq" id="WP_108221241.1">
    <property type="nucleotide sequence ID" value="NZ_CP090022.1"/>
</dbReference>
<evidence type="ECO:0000313" key="1">
    <source>
        <dbReference type="EMBL" id="PTR17771.1"/>
    </source>
</evidence>
<dbReference type="GO" id="GO:0016740">
    <property type="term" value="F:transferase activity"/>
    <property type="evidence" value="ECO:0007669"/>
    <property type="project" value="UniProtKB-KW"/>
</dbReference>
<gene>
    <name evidence="1" type="ORF">C8J28_11158</name>
</gene>
<dbReference type="EMBL" id="QAOT01000011">
    <property type="protein sequence ID" value="PTR17771.1"/>
    <property type="molecule type" value="Genomic_DNA"/>
</dbReference>
<sequence>MLDMAPQPVPAPTVARQIGAAVHRRSPLSAEGMMERMFSRLFHGLVYPQIWEDPVVDMRALAIAPGQRLACIASGGCNMMSYLTAGPGSLLAVDLSPAHVALGRLKLAAARHLPDHEAFFDLFGRADRAANIRAYDRYLAPRLDPATRAWWEARTPFGRRIGLFARGFYRHGALGRFIGAAHLVARLGGTDLGGLLACRTVDEQRTWFNGHIDPLFATPLVQSLARHPAALFGLGIPPAQYELLACDGDGDVLPVLRERLRRLFCDHPLRENYFAWQAVARRYPEPGEGALPPYLEPAAFDALRAHAARAEVVNQPLTKALAGEASGTIHGFSLLDAQDWMTRAQLADLWREITRTAAAGATVIFRTGGAADILPQQLPPELLSAWQSDRAFARACHEADRSAIYGGFHIYRRRNA</sequence>
<comment type="caution">
    <text evidence="1">The sequence shown here is derived from an EMBL/GenBank/DDBJ whole genome shotgun (WGS) entry which is preliminary data.</text>
</comment>
<dbReference type="Proteomes" id="UP000244060">
    <property type="component" value="Unassembled WGS sequence"/>
</dbReference>
<dbReference type="PANTHER" id="PTHR47473">
    <property type="entry name" value="BTA1P"/>
    <property type="match status" value="1"/>
</dbReference>
<keyword evidence="2" id="KW-1185">Reference proteome</keyword>